<proteinExistence type="predicted"/>
<comment type="caution">
    <text evidence="2">The sequence shown here is derived from an EMBL/GenBank/DDBJ whole genome shotgun (WGS) entry which is preliminary data.</text>
</comment>
<name>A0A558QXI6_9SPHN</name>
<dbReference type="CDD" id="cd07043">
    <property type="entry name" value="STAS_anti-anti-sigma_factors"/>
    <property type="match status" value="1"/>
</dbReference>
<dbReference type="GO" id="GO:0043856">
    <property type="term" value="F:anti-sigma factor antagonist activity"/>
    <property type="evidence" value="ECO:0007669"/>
    <property type="project" value="TreeGrafter"/>
</dbReference>
<dbReference type="OrthoDB" id="280847at2"/>
<feature type="domain" description="STAS" evidence="1">
    <location>
        <begin position="18"/>
        <end position="111"/>
    </location>
</feature>
<dbReference type="PANTHER" id="PTHR33495">
    <property type="entry name" value="ANTI-SIGMA FACTOR ANTAGONIST TM_1081-RELATED-RELATED"/>
    <property type="match status" value="1"/>
</dbReference>
<dbReference type="PROSITE" id="PS50801">
    <property type="entry name" value="STAS"/>
    <property type="match status" value="1"/>
</dbReference>
<dbReference type="InterPro" id="IPR002645">
    <property type="entry name" value="STAS_dom"/>
</dbReference>
<reference evidence="2 3" key="1">
    <citation type="submission" date="2019-07" db="EMBL/GenBank/DDBJ databases">
        <title>Sphingomonas solaris sp. nov., isolated from a solar panel from Boston, Massachusetts.</title>
        <authorList>
            <person name="Tanner K."/>
            <person name="Pascual J."/>
            <person name="Mancuso C."/>
            <person name="Pereto J."/>
            <person name="Khalil A."/>
            <person name="Vilanova C."/>
        </authorList>
    </citation>
    <scope>NUCLEOTIDE SEQUENCE [LARGE SCALE GENOMIC DNA]</scope>
    <source>
        <strain evidence="2 3">R4DWN</strain>
    </source>
</reference>
<evidence type="ECO:0000313" key="2">
    <source>
        <dbReference type="EMBL" id="TVV71876.1"/>
    </source>
</evidence>
<dbReference type="Proteomes" id="UP000318681">
    <property type="component" value="Unassembled WGS sequence"/>
</dbReference>
<evidence type="ECO:0000259" key="1">
    <source>
        <dbReference type="PROSITE" id="PS50801"/>
    </source>
</evidence>
<dbReference type="SUPFAM" id="SSF52091">
    <property type="entry name" value="SpoIIaa-like"/>
    <property type="match status" value="1"/>
</dbReference>
<organism evidence="2 3">
    <name type="scientific">Alterirhizorhabdus solaris</name>
    <dbReference type="NCBI Taxonomy" id="2529389"/>
    <lineage>
        <taxon>Bacteria</taxon>
        <taxon>Pseudomonadati</taxon>
        <taxon>Pseudomonadota</taxon>
        <taxon>Alphaproteobacteria</taxon>
        <taxon>Sphingomonadales</taxon>
        <taxon>Rhizorhabdaceae</taxon>
        <taxon>Alterirhizorhabdus</taxon>
    </lineage>
</organism>
<dbReference type="Gene3D" id="3.30.750.24">
    <property type="entry name" value="STAS domain"/>
    <property type="match status" value="1"/>
</dbReference>
<dbReference type="AlphaFoldDB" id="A0A558QXI6"/>
<sequence>MDWTDSATGTAIVGRPHGRIDEASWEAFLAGITSRILVASEAGKGFVLDLADVDYMSSRGLRVLTLAKREADGHGLTLTLARPNERMREILAISRYDRIFTVADDLPAGAA</sequence>
<evidence type="ECO:0000313" key="3">
    <source>
        <dbReference type="Proteomes" id="UP000318681"/>
    </source>
</evidence>
<dbReference type="RefSeq" id="WP_145154143.1">
    <property type="nucleotide sequence ID" value="NZ_VNIM01000077.1"/>
</dbReference>
<protein>
    <submittedName>
        <fullName evidence="2">STAS domain-containing protein</fullName>
    </submittedName>
</protein>
<dbReference type="EMBL" id="VNIM01000077">
    <property type="protein sequence ID" value="TVV71876.1"/>
    <property type="molecule type" value="Genomic_DNA"/>
</dbReference>
<dbReference type="Pfam" id="PF01740">
    <property type="entry name" value="STAS"/>
    <property type="match status" value="1"/>
</dbReference>
<keyword evidence="3" id="KW-1185">Reference proteome</keyword>
<dbReference type="InterPro" id="IPR036513">
    <property type="entry name" value="STAS_dom_sf"/>
</dbReference>
<gene>
    <name evidence="2" type="ORF">FOY91_15930</name>
</gene>
<accession>A0A558QXI6</accession>